<evidence type="ECO:0000313" key="1">
    <source>
        <dbReference type="EMBL" id="MVP00469.1"/>
    </source>
</evidence>
<dbReference type="AlphaFoldDB" id="A0A7X3FJ58"/>
<dbReference type="Proteomes" id="UP000490800">
    <property type="component" value="Unassembled WGS sequence"/>
</dbReference>
<dbReference type="RefSeq" id="WP_157336153.1">
    <property type="nucleotide sequence ID" value="NZ_RHLK01000006.1"/>
</dbReference>
<protein>
    <submittedName>
        <fullName evidence="1">Uncharacterized protein</fullName>
    </submittedName>
</protein>
<comment type="caution">
    <text evidence="1">The sequence shown here is derived from an EMBL/GenBank/DDBJ whole genome shotgun (WGS) entry which is preliminary data.</text>
</comment>
<gene>
    <name evidence="1" type="ORF">EDM21_13195</name>
</gene>
<name>A0A7X3FJ58_9BACL</name>
<proteinExistence type="predicted"/>
<accession>A0A7X3FJ58</accession>
<organism evidence="1 2">
    <name type="scientific">Paenibacillus lutrae</name>
    <dbReference type="NCBI Taxonomy" id="2078573"/>
    <lineage>
        <taxon>Bacteria</taxon>
        <taxon>Bacillati</taxon>
        <taxon>Bacillota</taxon>
        <taxon>Bacilli</taxon>
        <taxon>Bacillales</taxon>
        <taxon>Paenibacillaceae</taxon>
        <taxon>Paenibacillus</taxon>
    </lineage>
</organism>
<evidence type="ECO:0000313" key="2">
    <source>
        <dbReference type="Proteomes" id="UP000490800"/>
    </source>
</evidence>
<sequence length="59" mass="6530">MNSVAAFAFLQINLTRAQNSLAGAQRVQDSHELEKYSRAKYATVFDGMRLVLGAVVWKG</sequence>
<dbReference type="EMBL" id="RHLK01000006">
    <property type="protein sequence ID" value="MVP00469.1"/>
    <property type="molecule type" value="Genomic_DNA"/>
</dbReference>
<reference evidence="1 2" key="1">
    <citation type="journal article" date="2019" name="Microorganisms">
        <title>Paenibacillus lutrae sp. nov., A Chitinolytic Species Isolated from A River Otter in Castril Natural Park, Granada, Spain.</title>
        <authorList>
            <person name="Rodriguez M."/>
            <person name="Reina J.C."/>
            <person name="Bejar V."/>
            <person name="Llamas I."/>
        </authorList>
    </citation>
    <scope>NUCLEOTIDE SEQUENCE [LARGE SCALE GENOMIC DNA]</scope>
    <source>
        <strain evidence="1 2">N10</strain>
    </source>
</reference>
<keyword evidence="2" id="KW-1185">Reference proteome</keyword>